<dbReference type="InterPro" id="IPR036691">
    <property type="entry name" value="Endo/exonu/phosph_ase_sf"/>
</dbReference>
<organism evidence="2 3">
    <name type="scientific">Marivita hallyeonensis</name>
    <dbReference type="NCBI Taxonomy" id="996342"/>
    <lineage>
        <taxon>Bacteria</taxon>
        <taxon>Pseudomonadati</taxon>
        <taxon>Pseudomonadota</taxon>
        <taxon>Alphaproteobacteria</taxon>
        <taxon>Rhodobacterales</taxon>
        <taxon>Roseobacteraceae</taxon>
        <taxon>Marivita</taxon>
    </lineage>
</organism>
<gene>
    <name evidence="2" type="ORF">SAMN05443551_2678</name>
</gene>
<evidence type="ECO:0000259" key="1">
    <source>
        <dbReference type="Pfam" id="PF03372"/>
    </source>
</evidence>
<keyword evidence="2" id="KW-0378">Hydrolase</keyword>
<dbReference type="EMBL" id="FQXC01000003">
    <property type="protein sequence ID" value="SHH63259.1"/>
    <property type="molecule type" value="Genomic_DNA"/>
</dbReference>
<keyword evidence="2" id="KW-0269">Exonuclease</keyword>
<dbReference type="SUPFAM" id="SSF56219">
    <property type="entry name" value="DNase I-like"/>
    <property type="match status" value="1"/>
</dbReference>
<dbReference type="AlphaFoldDB" id="A0A1M5UJW2"/>
<proteinExistence type="predicted"/>
<accession>A0A1M5UJW2</accession>
<reference evidence="2 3" key="1">
    <citation type="submission" date="2016-11" db="EMBL/GenBank/DDBJ databases">
        <authorList>
            <person name="Jaros S."/>
            <person name="Januszkiewicz K."/>
            <person name="Wedrychowicz H."/>
        </authorList>
    </citation>
    <scope>NUCLEOTIDE SEQUENCE [LARGE SCALE GENOMIC DNA]</scope>
    <source>
        <strain evidence="2 3">DSM 29431</strain>
    </source>
</reference>
<dbReference type="Proteomes" id="UP000184221">
    <property type="component" value="Unassembled WGS sequence"/>
</dbReference>
<sequence>MSRDGPGLLVRDLQRGDEALSTMADAVRAADPDILVLTKIDYDAGGLAMRAFADLLSPAEYPFLAPLRPNEGIPTGWDLDGDGKDSGPGDAQGYGRFPGQGGLGVISRWPIDVSRLRSFSEVLWKDLPGTHMRESDPGYHVQRLSSGGHWVVPVVVAQDAQPLWLLIGHSAPPIFDGPEDRNGRRNLDELHLWTEILNGTYGPVLGSRVIFTANTNLDPDRGDGYRTAMSDFIETHDFQDPLPDEPTAMWKKPGPMRVSYVLPSQGSAVMDARVWPLLDGMTHRLITVDIALPDAPVP</sequence>
<keyword evidence="2" id="KW-0255">Endonuclease</keyword>
<evidence type="ECO:0000313" key="3">
    <source>
        <dbReference type="Proteomes" id="UP000184221"/>
    </source>
</evidence>
<protein>
    <submittedName>
        <fullName evidence="2">Endonuclease/Exonuclease/phosphatase family protein</fullName>
    </submittedName>
</protein>
<keyword evidence="3" id="KW-1185">Reference proteome</keyword>
<feature type="domain" description="Endonuclease/exonuclease/phosphatase" evidence="1">
    <location>
        <begin position="16"/>
        <end position="278"/>
    </location>
</feature>
<evidence type="ECO:0000313" key="2">
    <source>
        <dbReference type="EMBL" id="SHH63259.1"/>
    </source>
</evidence>
<dbReference type="InterPro" id="IPR005135">
    <property type="entry name" value="Endo/exonuclease/phosphatase"/>
</dbReference>
<dbReference type="STRING" id="996342.SAMN05443551_2678"/>
<dbReference type="GO" id="GO:0004519">
    <property type="term" value="F:endonuclease activity"/>
    <property type="evidence" value="ECO:0007669"/>
    <property type="project" value="UniProtKB-KW"/>
</dbReference>
<keyword evidence="2" id="KW-0540">Nuclease</keyword>
<dbReference type="RefSeq" id="WP_072778138.1">
    <property type="nucleotide sequence ID" value="NZ_FQXC01000003.1"/>
</dbReference>
<dbReference type="GO" id="GO:0004527">
    <property type="term" value="F:exonuclease activity"/>
    <property type="evidence" value="ECO:0007669"/>
    <property type="project" value="UniProtKB-KW"/>
</dbReference>
<dbReference type="Pfam" id="PF03372">
    <property type="entry name" value="Exo_endo_phos"/>
    <property type="match status" value="1"/>
</dbReference>
<dbReference type="Gene3D" id="3.60.10.10">
    <property type="entry name" value="Endonuclease/exonuclease/phosphatase"/>
    <property type="match status" value="1"/>
</dbReference>
<name>A0A1M5UJW2_9RHOB</name>